<sequence>MWEERDSRITKSVEDFGWHVMGVAGGDAPGDWGYSIGLWHTLRSPEVSALVRRLPAFALNSSE</sequence>
<organism evidence="1 2">
    <name type="scientific">Streptomyces lutosisoli</name>
    <dbReference type="NCBI Taxonomy" id="2665721"/>
    <lineage>
        <taxon>Bacteria</taxon>
        <taxon>Bacillati</taxon>
        <taxon>Actinomycetota</taxon>
        <taxon>Actinomycetes</taxon>
        <taxon>Kitasatosporales</taxon>
        <taxon>Streptomycetaceae</taxon>
        <taxon>Streptomyces</taxon>
    </lineage>
</organism>
<gene>
    <name evidence="1" type="ORF">ACFQZP_18440</name>
</gene>
<evidence type="ECO:0000313" key="2">
    <source>
        <dbReference type="Proteomes" id="UP001596957"/>
    </source>
</evidence>
<protein>
    <submittedName>
        <fullName evidence="1">DUF4262 domain-containing protein</fullName>
    </submittedName>
</protein>
<dbReference type="Proteomes" id="UP001596957">
    <property type="component" value="Unassembled WGS sequence"/>
</dbReference>
<proteinExistence type="predicted"/>
<keyword evidence="2" id="KW-1185">Reference proteome</keyword>
<reference evidence="2" key="1">
    <citation type="journal article" date="2019" name="Int. J. Syst. Evol. Microbiol.">
        <title>The Global Catalogue of Microorganisms (GCM) 10K type strain sequencing project: providing services to taxonomists for standard genome sequencing and annotation.</title>
        <authorList>
            <consortium name="The Broad Institute Genomics Platform"/>
            <consortium name="The Broad Institute Genome Sequencing Center for Infectious Disease"/>
            <person name="Wu L."/>
            <person name="Ma J."/>
        </authorList>
    </citation>
    <scope>NUCLEOTIDE SEQUENCE [LARGE SCALE GENOMIC DNA]</scope>
    <source>
        <strain evidence="2">CGMCC 4.7198</strain>
    </source>
</reference>
<dbReference type="EMBL" id="JBHTEC010000001">
    <property type="protein sequence ID" value="MFD0283625.1"/>
    <property type="molecule type" value="Genomic_DNA"/>
</dbReference>
<dbReference type="RefSeq" id="WP_381260301.1">
    <property type="nucleotide sequence ID" value="NZ_JBHTBI010000041.1"/>
</dbReference>
<name>A0ABW2VJ20_9ACTN</name>
<comment type="caution">
    <text evidence="1">The sequence shown here is derived from an EMBL/GenBank/DDBJ whole genome shotgun (WGS) entry which is preliminary data.</text>
</comment>
<accession>A0ABW2VJ20</accession>
<dbReference type="Pfam" id="PF14081">
    <property type="entry name" value="DUF4262"/>
    <property type="match status" value="1"/>
</dbReference>
<dbReference type="InterPro" id="IPR025358">
    <property type="entry name" value="DUF4262"/>
</dbReference>
<evidence type="ECO:0000313" key="1">
    <source>
        <dbReference type="EMBL" id="MFD0283625.1"/>
    </source>
</evidence>